<evidence type="ECO:0000313" key="12">
    <source>
        <dbReference type="Proteomes" id="UP000010798"/>
    </source>
</evidence>
<dbReference type="EC" id="2.4.2.21" evidence="3 10"/>
<dbReference type="Proteomes" id="UP000010798">
    <property type="component" value="Chromosome"/>
</dbReference>
<dbReference type="OrthoDB" id="9781491at2"/>
<dbReference type="STRING" id="886293.Sinac_5620"/>
<dbReference type="HOGENOM" id="CLU_002982_0_0_0"/>
<dbReference type="eggNOG" id="COG2038">
    <property type="taxonomic scope" value="Bacteria"/>
</dbReference>
<protein>
    <recommendedName>
        <fullName evidence="4 10">Nicotinate-nucleotide--dimethylbenzimidazole phosphoribosyltransferase</fullName>
        <shortName evidence="10">NN:DBI PRT</shortName>
        <ecNumber evidence="3 10">2.4.2.21</ecNumber>
    </recommendedName>
    <alternativeName>
        <fullName evidence="8 10">N(1)-alpha-phosphoribosyltransferase</fullName>
    </alternativeName>
</protein>
<dbReference type="InterPro" id="IPR003200">
    <property type="entry name" value="Nict_dMeBzImd_PRibTrfase"/>
</dbReference>
<evidence type="ECO:0000256" key="6">
    <source>
        <dbReference type="ARBA" id="ARBA00022676"/>
    </source>
</evidence>
<dbReference type="GO" id="GO:0009236">
    <property type="term" value="P:cobalamin biosynthetic process"/>
    <property type="evidence" value="ECO:0007669"/>
    <property type="project" value="UniProtKB-UniRule"/>
</dbReference>
<dbReference type="InterPro" id="IPR036087">
    <property type="entry name" value="Nict_dMeBzImd_PRibTrfase_sf"/>
</dbReference>
<dbReference type="AlphaFoldDB" id="L0DLN3"/>
<dbReference type="Gene3D" id="3.40.50.10210">
    <property type="match status" value="1"/>
</dbReference>
<evidence type="ECO:0000313" key="11">
    <source>
        <dbReference type="EMBL" id="AGA29753.1"/>
    </source>
</evidence>
<evidence type="ECO:0000256" key="5">
    <source>
        <dbReference type="ARBA" id="ARBA00022573"/>
    </source>
</evidence>
<comment type="function">
    <text evidence="10">Catalyzes the synthesis of alpha-ribazole-5'-phosphate from nicotinate mononucleotide (NAMN) and 5,6-dimethylbenzimidazole (DMB).</text>
</comment>
<evidence type="ECO:0000256" key="1">
    <source>
        <dbReference type="ARBA" id="ARBA00005049"/>
    </source>
</evidence>
<comment type="pathway">
    <text evidence="1 10">Nucleoside biosynthesis; alpha-ribazole biosynthesis; alpha-ribazole from 5,6-dimethylbenzimidazole: step 1/2.</text>
</comment>
<dbReference type="UniPathway" id="UPA00061">
    <property type="reaction ID" value="UER00516"/>
</dbReference>
<dbReference type="HAMAP" id="MF_00230">
    <property type="entry name" value="CobT"/>
    <property type="match status" value="1"/>
</dbReference>
<keyword evidence="6 10" id="KW-0328">Glycosyltransferase</keyword>
<keyword evidence="7 10" id="KW-0808">Transferase</keyword>
<dbReference type="RefSeq" id="WP_015248851.1">
    <property type="nucleotide sequence ID" value="NC_019892.1"/>
</dbReference>
<evidence type="ECO:0000256" key="3">
    <source>
        <dbReference type="ARBA" id="ARBA00011991"/>
    </source>
</evidence>
<dbReference type="InterPro" id="IPR017846">
    <property type="entry name" value="Nict_dMeBzImd_PRibTrfase_bact"/>
</dbReference>
<reference evidence="11 12" key="1">
    <citation type="submission" date="2012-02" db="EMBL/GenBank/DDBJ databases">
        <title>Complete sequence of chromosome of Singulisphaera acidiphila DSM 18658.</title>
        <authorList>
            <consortium name="US DOE Joint Genome Institute (JGI-PGF)"/>
            <person name="Lucas S."/>
            <person name="Copeland A."/>
            <person name="Lapidus A."/>
            <person name="Glavina del Rio T."/>
            <person name="Dalin E."/>
            <person name="Tice H."/>
            <person name="Bruce D."/>
            <person name="Goodwin L."/>
            <person name="Pitluck S."/>
            <person name="Peters L."/>
            <person name="Ovchinnikova G."/>
            <person name="Chertkov O."/>
            <person name="Kyrpides N."/>
            <person name="Mavromatis K."/>
            <person name="Ivanova N."/>
            <person name="Brettin T."/>
            <person name="Detter J.C."/>
            <person name="Han C."/>
            <person name="Larimer F."/>
            <person name="Land M."/>
            <person name="Hauser L."/>
            <person name="Markowitz V."/>
            <person name="Cheng J.-F."/>
            <person name="Hugenholtz P."/>
            <person name="Woyke T."/>
            <person name="Wu D."/>
            <person name="Tindall B."/>
            <person name="Pomrenke H."/>
            <person name="Brambilla E."/>
            <person name="Klenk H.-P."/>
            <person name="Eisen J.A."/>
        </authorList>
    </citation>
    <scope>NUCLEOTIDE SEQUENCE [LARGE SCALE GENOMIC DNA]</scope>
    <source>
        <strain evidence="12">ATCC BAA-1392 / DSM 18658 / VKM B-2454 / MOB10</strain>
    </source>
</reference>
<keyword evidence="12" id="KW-1185">Reference proteome</keyword>
<dbReference type="Gene3D" id="1.10.1610.10">
    <property type="match status" value="1"/>
</dbReference>
<evidence type="ECO:0000256" key="9">
    <source>
        <dbReference type="ARBA" id="ARBA00047340"/>
    </source>
</evidence>
<keyword evidence="5 10" id="KW-0169">Cobalamin biosynthesis</keyword>
<dbReference type="NCBIfam" id="NF000996">
    <property type="entry name" value="PRK00105.1"/>
    <property type="match status" value="1"/>
</dbReference>
<dbReference type="SUPFAM" id="SSF52733">
    <property type="entry name" value="Nicotinate mononucleotide:5,6-dimethylbenzimidazole phosphoribosyltransferase (CobT)"/>
    <property type="match status" value="1"/>
</dbReference>
<dbReference type="KEGG" id="saci:Sinac_5620"/>
<dbReference type="NCBIfam" id="TIGR03160">
    <property type="entry name" value="cobT_DBIPRT"/>
    <property type="match status" value="1"/>
</dbReference>
<dbReference type="GO" id="GO:0008939">
    <property type="term" value="F:nicotinate-nucleotide-dimethylbenzimidazole phosphoribosyltransferase activity"/>
    <property type="evidence" value="ECO:0007669"/>
    <property type="project" value="UniProtKB-UniRule"/>
</dbReference>
<dbReference type="PANTHER" id="PTHR43463:SF1">
    <property type="entry name" value="NICOTINATE-NUCLEOTIDE--DIMETHYLBENZIMIDAZOLE PHOSPHORIBOSYLTRANSFERASE"/>
    <property type="match status" value="1"/>
</dbReference>
<comment type="similarity">
    <text evidence="2 10">Belongs to the CobT family.</text>
</comment>
<evidence type="ECO:0000256" key="10">
    <source>
        <dbReference type="HAMAP-Rule" id="MF_00230"/>
    </source>
</evidence>
<dbReference type="Pfam" id="PF02277">
    <property type="entry name" value="DBI_PRT"/>
    <property type="match status" value="1"/>
</dbReference>
<sequence>MGSVPVEILQAVDAIGQPDLDWAARAASRQSCLTMPPGSLGRLLELGRQLASLQRTDRPVGEPSLVAVFAADHGVAASGVSAYPSEVTGQMVANYLHGGAAVNVLARRAGAAIRVVNLGVASLPKDLVGHDQLEAHPIASGTRNFLLEPAMTREQAFQSVRVGLQLAEQWTGHDGYRVVALGEMGIGNTTSSSALLAALTKSPVDRVVGRGTGLDDEGYLRKCRVIDEALAIHGPKFVDVWDLLSRLGGFEILGLAGLALGAARNRALVVLDGLISTVAGLIAVRLCPSIKGFLVASHVGPEPGHRIALAEIGITPLLDLGLRLGEGTGAVLALPLIASAADLLREMATFDSAGISGPS</sequence>
<gene>
    <name evidence="10" type="primary">cobT</name>
    <name evidence="11" type="ordered locus">Sinac_5620</name>
</gene>
<name>L0DLN3_SINAD</name>
<accession>L0DLN3</accession>
<proteinExistence type="inferred from homology"/>
<evidence type="ECO:0000256" key="7">
    <source>
        <dbReference type="ARBA" id="ARBA00022679"/>
    </source>
</evidence>
<dbReference type="PANTHER" id="PTHR43463">
    <property type="entry name" value="NICOTINATE-NUCLEOTIDE--DIMETHYLBENZIMIDAZOLE PHOSPHORIBOSYLTRANSFERASE"/>
    <property type="match status" value="1"/>
</dbReference>
<comment type="catalytic activity">
    <reaction evidence="9 10">
        <text>5,6-dimethylbenzimidazole + nicotinate beta-D-ribonucleotide = alpha-ribazole 5'-phosphate + nicotinate + H(+)</text>
        <dbReference type="Rhea" id="RHEA:11196"/>
        <dbReference type="ChEBI" id="CHEBI:15378"/>
        <dbReference type="ChEBI" id="CHEBI:15890"/>
        <dbReference type="ChEBI" id="CHEBI:32544"/>
        <dbReference type="ChEBI" id="CHEBI:57502"/>
        <dbReference type="ChEBI" id="CHEBI:57918"/>
        <dbReference type="EC" id="2.4.2.21"/>
    </reaction>
</comment>
<dbReference type="EMBL" id="CP003364">
    <property type="protein sequence ID" value="AGA29753.1"/>
    <property type="molecule type" value="Genomic_DNA"/>
</dbReference>
<evidence type="ECO:0000256" key="8">
    <source>
        <dbReference type="ARBA" id="ARBA00030686"/>
    </source>
</evidence>
<evidence type="ECO:0000256" key="2">
    <source>
        <dbReference type="ARBA" id="ARBA00007110"/>
    </source>
</evidence>
<dbReference type="CDD" id="cd02439">
    <property type="entry name" value="DMB-PRT_CobT"/>
    <property type="match status" value="1"/>
</dbReference>
<evidence type="ECO:0000256" key="4">
    <source>
        <dbReference type="ARBA" id="ARBA00015486"/>
    </source>
</evidence>
<organism evidence="11 12">
    <name type="scientific">Singulisphaera acidiphila (strain ATCC BAA-1392 / DSM 18658 / VKM B-2454 / MOB10)</name>
    <dbReference type="NCBI Taxonomy" id="886293"/>
    <lineage>
        <taxon>Bacteria</taxon>
        <taxon>Pseudomonadati</taxon>
        <taxon>Planctomycetota</taxon>
        <taxon>Planctomycetia</taxon>
        <taxon>Isosphaerales</taxon>
        <taxon>Isosphaeraceae</taxon>
        <taxon>Singulisphaera</taxon>
    </lineage>
</organism>
<dbReference type="FunFam" id="3.40.50.10210:FF:000001">
    <property type="entry name" value="Nicotinate-nucleotide--dimethylbenzimidazole phosphoribosyltransferase"/>
    <property type="match status" value="1"/>
</dbReference>
<feature type="active site" description="Proton acceptor" evidence="10">
    <location>
        <position position="326"/>
    </location>
</feature>
<dbReference type="InterPro" id="IPR023195">
    <property type="entry name" value="Nict_dMeBzImd_PRibTrfase_N"/>
</dbReference>